<evidence type="ECO:0000256" key="5">
    <source>
        <dbReference type="HAMAP-Rule" id="MF_03048"/>
    </source>
</evidence>
<evidence type="ECO:0000313" key="8">
    <source>
        <dbReference type="Proteomes" id="UP000070444"/>
    </source>
</evidence>
<dbReference type="GO" id="GO:0034599">
    <property type="term" value="P:cellular response to oxidative stress"/>
    <property type="evidence" value="ECO:0007669"/>
    <property type="project" value="EnsemblFungi"/>
</dbReference>
<dbReference type="CDD" id="cd01764">
    <property type="entry name" value="Ubl_Urm1"/>
    <property type="match status" value="1"/>
</dbReference>
<evidence type="ECO:0000256" key="2">
    <source>
        <dbReference type="ARBA" id="ARBA00022499"/>
    </source>
</evidence>
<dbReference type="GO" id="GO:0005829">
    <property type="term" value="C:cytosol"/>
    <property type="evidence" value="ECO:0007669"/>
    <property type="project" value="UniProtKB-UniRule"/>
</dbReference>
<evidence type="ECO:0000256" key="6">
    <source>
        <dbReference type="RuleBase" id="RU361182"/>
    </source>
</evidence>
<evidence type="ECO:0000256" key="4">
    <source>
        <dbReference type="ARBA" id="ARBA00022786"/>
    </source>
</evidence>
<dbReference type="PIRSF" id="PIRSF037379">
    <property type="entry name" value="Ubiquitin-related_modifier_1"/>
    <property type="match status" value="1"/>
</dbReference>
<feature type="modified residue" description="1-thioglycine" evidence="5">
    <location>
        <position position="102"/>
    </location>
</feature>
<name>A0A137P6N7_CONC2</name>
<dbReference type="GO" id="GO:0097163">
    <property type="term" value="F:sulfur carrier activity"/>
    <property type="evidence" value="ECO:0007669"/>
    <property type="project" value="EnsemblFungi"/>
</dbReference>
<comment type="similarity">
    <text evidence="5 6">Belongs to the URM1 family.</text>
</comment>
<dbReference type="GO" id="GO:0042803">
    <property type="term" value="F:protein homodimerization activity"/>
    <property type="evidence" value="ECO:0007669"/>
    <property type="project" value="EnsemblFungi"/>
</dbReference>
<proteinExistence type="inferred from homology"/>
<dbReference type="GO" id="GO:0031386">
    <property type="term" value="F:protein tag activity"/>
    <property type="evidence" value="ECO:0007669"/>
    <property type="project" value="EnsemblFungi"/>
</dbReference>
<protein>
    <recommendedName>
        <fullName evidence="5 6">Ubiquitin-related modifier 1</fullName>
    </recommendedName>
</protein>
<dbReference type="EMBL" id="KQ964497">
    <property type="protein sequence ID" value="KXN70629.1"/>
    <property type="molecule type" value="Genomic_DNA"/>
</dbReference>
<dbReference type="InterPro" id="IPR015221">
    <property type="entry name" value="Urm1"/>
</dbReference>
<dbReference type="GO" id="GO:0007114">
    <property type="term" value="P:cell budding"/>
    <property type="evidence" value="ECO:0007669"/>
    <property type="project" value="EnsemblFungi"/>
</dbReference>
<dbReference type="InterPro" id="IPR016155">
    <property type="entry name" value="Mopterin_synth/thiamin_S_b"/>
</dbReference>
<organism evidence="7 8">
    <name type="scientific">Conidiobolus coronatus (strain ATCC 28846 / CBS 209.66 / NRRL 28638)</name>
    <name type="common">Delacroixia coronata</name>
    <dbReference type="NCBI Taxonomy" id="796925"/>
    <lineage>
        <taxon>Eukaryota</taxon>
        <taxon>Fungi</taxon>
        <taxon>Fungi incertae sedis</taxon>
        <taxon>Zoopagomycota</taxon>
        <taxon>Entomophthoromycotina</taxon>
        <taxon>Entomophthoromycetes</taxon>
        <taxon>Entomophthorales</taxon>
        <taxon>Ancylistaceae</taxon>
        <taxon>Conidiobolus</taxon>
    </lineage>
</organism>
<comment type="PTM">
    <text evidence="5">C-terminal thiocarboxylation occurs in 2 steps, it is first acyl-adenylated (-COAMP) via the hesA/moeB/thiF part of UBA4, then thiocarboxylated (-COSH) via the rhodanese domain of UBA4.</text>
</comment>
<evidence type="ECO:0000256" key="3">
    <source>
        <dbReference type="ARBA" id="ARBA00022694"/>
    </source>
</evidence>
<dbReference type="OrthoDB" id="10248987at2759"/>
<keyword evidence="2 5" id="KW-1017">Isopeptide bond</keyword>
<dbReference type="GO" id="GO:0002143">
    <property type="term" value="P:tRNA wobble position uridine thiolation"/>
    <property type="evidence" value="ECO:0007669"/>
    <property type="project" value="EnsemblFungi"/>
</dbReference>
<gene>
    <name evidence="5" type="primary">URM1</name>
    <name evidence="7" type="ORF">CONCODRAFT_78749</name>
</gene>
<dbReference type="Proteomes" id="UP000070444">
    <property type="component" value="Unassembled WGS sequence"/>
</dbReference>
<comment type="pathway">
    <text evidence="5 6">tRNA modification; 5-methoxycarbonylmethyl-2-thiouridine-tRNA biosynthesis.</text>
</comment>
<reference evidence="7 8" key="1">
    <citation type="journal article" date="2015" name="Genome Biol. Evol.">
        <title>Phylogenomic analyses indicate that early fungi evolved digesting cell walls of algal ancestors of land plants.</title>
        <authorList>
            <person name="Chang Y."/>
            <person name="Wang S."/>
            <person name="Sekimoto S."/>
            <person name="Aerts A.L."/>
            <person name="Choi C."/>
            <person name="Clum A."/>
            <person name="LaButti K.M."/>
            <person name="Lindquist E.A."/>
            <person name="Yee Ngan C."/>
            <person name="Ohm R.A."/>
            <person name="Salamov A.A."/>
            <person name="Grigoriev I.V."/>
            <person name="Spatafora J.W."/>
            <person name="Berbee M.L."/>
        </authorList>
    </citation>
    <scope>NUCLEOTIDE SEQUENCE [LARGE SCALE GENOMIC DNA]</scope>
    <source>
        <strain evidence="7 8">NRRL 28638</strain>
    </source>
</reference>
<dbReference type="HAMAP" id="MF_03048">
    <property type="entry name" value="Urm1"/>
    <property type="match status" value="1"/>
</dbReference>
<dbReference type="OMA" id="DVHRINM"/>
<feature type="cross-link" description="Glycyl lysine isopeptide (Gly-Lys) (interchain with K-? in acceptor proteins)" evidence="5">
    <location>
        <position position="102"/>
    </location>
</feature>
<dbReference type="GO" id="GO:0001403">
    <property type="term" value="P:invasive growth in response to glucose limitation"/>
    <property type="evidence" value="ECO:0007669"/>
    <property type="project" value="EnsemblFungi"/>
</dbReference>
<keyword evidence="4 5" id="KW-0833">Ubl conjugation pathway</keyword>
<comment type="subcellular location">
    <subcellularLocation>
        <location evidence="5 6">Cytoplasm</location>
    </subcellularLocation>
</comment>
<dbReference type="Pfam" id="PF09138">
    <property type="entry name" value="Urm1"/>
    <property type="match status" value="1"/>
</dbReference>
<dbReference type="PANTHER" id="PTHR14986">
    <property type="entry name" value="RURM1 PROTEIN"/>
    <property type="match status" value="1"/>
</dbReference>
<sequence length="102" mass="11507">MTELNITLQFSGGMELLFDKQIEIKTSIPSEINGVKTTMKELIEFVKDKHLKERPELFVDGDTVRPGILVLINDADWELEGELEYEVAEGDKIVFISTLHGG</sequence>
<keyword evidence="1 5" id="KW-0963">Cytoplasm</keyword>
<evidence type="ECO:0000256" key="1">
    <source>
        <dbReference type="ARBA" id="ARBA00022490"/>
    </source>
</evidence>
<evidence type="ECO:0000313" key="7">
    <source>
        <dbReference type="EMBL" id="KXN70629.1"/>
    </source>
</evidence>
<keyword evidence="8" id="KW-1185">Reference proteome</keyword>
<comment type="function">
    <text evidence="5">Acts as a sulfur carrier required for 2-thiolation of mcm(5)S(2)U at tRNA wobble positions of cytosolic tRNA(Lys), tRNA(Glu) and tRNA(Gln). Serves as sulfur donor in tRNA 2-thiolation reaction by being thiocarboxylated (-COSH) at its C-terminus by the MOCS3 homolog UBA4. The sulfur is then transferred to tRNA to form 2-thiolation of mcm(5)S(2)U. Prior mcm(5) tRNA modification by the elongator complex is required for 2-thiolation. Also acts as a ubiquitin-like protein (UBL) that is covalently conjugated via an isopeptide bond to lysine residues of target proteins such as AHP1. The thiocarboxylated form serves as substrate for conjugation and oxidative stress specifically induces the formation of UBL-protein conjugates.</text>
</comment>
<dbReference type="UniPathway" id="UPA00988"/>
<dbReference type="Gene3D" id="3.10.20.30">
    <property type="match status" value="1"/>
</dbReference>
<keyword evidence="3 5" id="KW-0819">tRNA processing</keyword>
<dbReference type="GO" id="GO:0032447">
    <property type="term" value="P:protein urmylation"/>
    <property type="evidence" value="ECO:0007669"/>
    <property type="project" value="UniProtKB-UniRule"/>
</dbReference>
<dbReference type="STRING" id="796925.A0A137P6N7"/>
<dbReference type="SUPFAM" id="SSF54285">
    <property type="entry name" value="MoaD/ThiS"/>
    <property type="match status" value="1"/>
</dbReference>
<dbReference type="AlphaFoldDB" id="A0A137P6N7"/>
<dbReference type="InterPro" id="IPR012675">
    <property type="entry name" value="Beta-grasp_dom_sf"/>
</dbReference>
<accession>A0A137P6N7</accession>